<dbReference type="VEuPathDB" id="VectorBase:AATE016932"/>
<proteinExistence type="predicted"/>
<name>A0A182JF56_ANOAO</name>
<accession>A0A182JF56</accession>
<protein>
    <submittedName>
        <fullName evidence="1">Uncharacterized protein</fullName>
    </submittedName>
</protein>
<dbReference type="AlphaFoldDB" id="A0A182JF56"/>
<sequence>MAWASRGPHCVGRCEPLICYTSYLFGGGRFDFLSEATANILLDLACLSLAAPASALLAAASCARDSSTALISVAANRFLGLVGLGSTTSFWPLPGLGATCLDAGAGVTVVLDVLSSEWAGTFGFFVVDVTFSADPAVVLPTKVAFLGCTLRLRSQWLQESSYSLLHLLVLLVDLVPCHAVAEAVQLAERITGVRGAAVAGRTWISARIAEVIPVAGPGVGSQWKVVLVVHLWVVVLLKVLLVRGVQRRKLRLATPITERLQLLVVQDQIAQEGRVIQWQRQTATLAAVVARRKEVRTGVPLGTEHRVTGGHGGGRLGREDQQAAEYHCQAT</sequence>
<evidence type="ECO:0000313" key="1">
    <source>
        <dbReference type="EnsemblMetazoa" id="AATE016932-PA.1"/>
    </source>
</evidence>
<dbReference type="EnsemblMetazoa" id="AATE016932-RA">
    <property type="protein sequence ID" value="AATE016932-PA.1"/>
    <property type="gene ID" value="AATE016932"/>
</dbReference>
<reference evidence="1" key="1">
    <citation type="submission" date="2022-08" db="UniProtKB">
        <authorList>
            <consortium name="EnsemblMetazoa"/>
        </authorList>
    </citation>
    <scope>IDENTIFICATION</scope>
    <source>
        <strain evidence="1">EBRO</strain>
    </source>
</reference>
<organism evidence="1">
    <name type="scientific">Anopheles atroparvus</name>
    <name type="common">European mosquito</name>
    <dbReference type="NCBI Taxonomy" id="41427"/>
    <lineage>
        <taxon>Eukaryota</taxon>
        <taxon>Metazoa</taxon>
        <taxon>Ecdysozoa</taxon>
        <taxon>Arthropoda</taxon>
        <taxon>Hexapoda</taxon>
        <taxon>Insecta</taxon>
        <taxon>Pterygota</taxon>
        <taxon>Neoptera</taxon>
        <taxon>Endopterygota</taxon>
        <taxon>Diptera</taxon>
        <taxon>Nematocera</taxon>
        <taxon>Culicoidea</taxon>
        <taxon>Culicidae</taxon>
        <taxon>Anophelinae</taxon>
        <taxon>Anopheles</taxon>
    </lineage>
</organism>